<dbReference type="EMBL" id="MDSU01000018">
    <property type="protein sequence ID" value="OSS41916.1"/>
    <property type="molecule type" value="Genomic_DNA"/>
</dbReference>
<proteinExistence type="predicted"/>
<feature type="domain" description="Cationic amino acid transporter C-terminal" evidence="3">
    <location>
        <begin position="39"/>
        <end position="89"/>
    </location>
</feature>
<keyword evidence="2" id="KW-0472">Membrane</keyword>
<protein>
    <submittedName>
        <fullName evidence="4">Amino acid permease</fullName>
    </submittedName>
</protein>
<feature type="transmembrane region" description="Helical" evidence="2">
    <location>
        <begin position="43"/>
        <end position="60"/>
    </location>
</feature>
<keyword evidence="1" id="KW-0813">Transport</keyword>
<keyword evidence="2" id="KW-0812">Transmembrane</keyword>
<dbReference type="AlphaFoldDB" id="A0A1X4XWK7"/>
<keyword evidence="5" id="KW-1185">Reference proteome</keyword>
<evidence type="ECO:0000313" key="4">
    <source>
        <dbReference type="EMBL" id="OSS41916.1"/>
    </source>
</evidence>
<evidence type="ECO:0000313" key="5">
    <source>
        <dbReference type="Proteomes" id="UP000194141"/>
    </source>
</evidence>
<dbReference type="Gene3D" id="1.20.1740.10">
    <property type="entry name" value="Amino acid/polyamine transporter I"/>
    <property type="match status" value="1"/>
</dbReference>
<keyword evidence="2" id="KW-1133">Transmembrane helix</keyword>
<reference evidence="4 5" key="1">
    <citation type="journal article" date="2017" name="Front. Microbiol.">
        <title>Genome Sequence of Desulfurella amilsii Strain TR1 and Comparative Genomics of Desulfurellaceae Family.</title>
        <authorList>
            <person name="Florentino A.P."/>
            <person name="Stams A.J."/>
            <person name="Sanchez-Andrea I."/>
        </authorList>
    </citation>
    <scope>NUCLEOTIDE SEQUENCE [LARGE SCALE GENOMIC DNA]</scope>
    <source>
        <strain evidence="4 5">TR1</strain>
    </source>
</reference>
<evidence type="ECO:0000259" key="3">
    <source>
        <dbReference type="Pfam" id="PF13906"/>
    </source>
</evidence>
<dbReference type="GO" id="GO:0015171">
    <property type="term" value="F:amino acid transmembrane transporter activity"/>
    <property type="evidence" value="ECO:0007669"/>
    <property type="project" value="TreeGrafter"/>
</dbReference>
<dbReference type="STRING" id="1562698.DESAMIL20_1469"/>
<dbReference type="Proteomes" id="UP000194141">
    <property type="component" value="Unassembled WGS sequence"/>
</dbReference>
<feature type="transmembrane region" description="Helical" evidence="2">
    <location>
        <begin position="12"/>
        <end position="31"/>
    </location>
</feature>
<dbReference type="PANTHER" id="PTHR43243:SF4">
    <property type="entry name" value="CATIONIC AMINO ACID TRANSPORTER 4"/>
    <property type="match status" value="1"/>
</dbReference>
<dbReference type="PANTHER" id="PTHR43243">
    <property type="entry name" value="INNER MEMBRANE TRANSPORTER YGJI-RELATED"/>
    <property type="match status" value="1"/>
</dbReference>
<comment type="caution">
    <text evidence="4">The sequence shown here is derived from an EMBL/GenBank/DDBJ whole genome shotgun (WGS) entry which is preliminary data.</text>
</comment>
<evidence type="ECO:0000256" key="2">
    <source>
        <dbReference type="SAM" id="Phobius"/>
    </source>
</evidence>
<dbReference type="Pfam" id="PF13906">
    <property type="entry name" value="AA_permease_C"/>
    <property type="match status" value="1"/>
</dbReference>
<organism evidence="4 5">
    <name type="scientific">Desulfurella amilsii</name>
    <dbReference type="NCBI Taxonomy" id="1562698"/>
    <lineage>
        <taxon>Bacteria</taxon>
        <taxon>Pseudomonadati</taxon>
        <taxon>Campylobacterota</taxon>
        <taxon>Desulfurellia</taxon>
        <taxon>Desulfurellales</taxon>
        <taxon>Desulfurellaceae</taxon>
        <taxon>Desulfurella</taxon>
    </lineage>
</organism>
<gene>
    <name evidence="4" type="ORF">DESAMIL20_1469</name>
</gene>
<name>A0A1X4XWK7_9BACT</name>
<feature type="transmembrane region" description="Helical" evidence="2">
    <location>
        <begin position="66"/>
        <end position="84"/>
    </location>
</feature>
<dbReference type="InterPro" id="IPR029485">
    <property type="entry name" value="CAT_C"/>
</dbReference>
<evidence type="ECO:0000256" key="1">
    <source>
        <dbReference type="ARBA" id="ARBA00022448"/>
    </source>
</evidence>
<accession>A0A1X4XWK7</accession>
<sequence length="95" mass="11160">MPIDVLAELVNIGTLFAFLLVSLSVIILRYTKPELQRKFKCPWVPLIPIMAILFSGYLMISLPIETWIRFIVWFIIGFIIYFTYSRYNSRLVKPS</sequence>